<gene>
    <name evidence="2" type="ORF">G6011_00040</name>
</gene>
<dbReference type="AlphaFoldDB" id="A0AAD4NVD5"/>
<feature type="region of interest" description="Disordered" evidence="1">
    <location>
        <begin position="61"/>
        <end position="86"/>
    </location>
</feature>
<feature type="compositionally biased region" description="Acidic residues" evidence="1">
    <location>
        <begin position="61"/>
        <end position="70"/>
    </location>
</feature>
<sequence length="131" mass="15011">MNPLLIDELRRPFRERGDFGHMTDRMLLQTRQARAAARLDTTAMDGEVLHRMQAQLRELCFEDNESDGETATESSESGAEGWRENYSPDYEFQMRRREPELAGARVGGEFFHVSGPTSAEEKDLSPLILFE</sequence>
<protein>
    <submittedName>
        <fullName evidence="2">Uncharacterized protein</fullName>
    </submittedName>
</protein>
<dbReference type="EMBL" id="JAANER010000001">
    <property type="protein sequence ID" value="KAG9194920.1"/>
    <property type="molecule type" value="Genomic_DNA"/>
</dbReference>
<comment type="caution">
    <text evidence="2">The sequence shown here is derived from an EMBL/GenBank/DDBJ whole genome shotgun (WGS) entry which is preliminary data.</text>
</comment>
<evidence type="ECO:0000313" key="3">
    <source>
        <dbReference type="Proteomes" id="UP001199106"/>
    </source>
</evidence>
<evidence type="ECO:0000256" key="1">
    <source>
        <dbReference type="SAM" id="MobiDB-lite"/>
    </source>
</evidence>
<evidence type="ECO:0000313" key="2">
    <source>
        <dbReference type="EMBL" id="KAG9194920.1"/>
    </source>
</evidence>
<accession>A0AAD4NVD5</accession>
<name>A0AAD4NVD5_9PLEO</name>
<feature type="region of interest" description="Disordered" evidence="1">
    <location>
        <begin position="110"/>
        <end position="131"/>
    </location>
</feature>
<proteinExistence type="predicted"/>
<dbReference type="Proteomes" id="UP001199106">
    <property type="component" value="Unassembled WGS sequence"/>
</dbReference>
<organism evidence="2 3">
    <name type="scientific">Alternaria panax</name>
    <dbReference type="NCBI Taxonomy" id="48097"/>
    <lineage>
        <taxon>Eukaryota</taxon>
        <taxon>Fungi</taxon>
        <taxon>Dikarya</taxon>
        <taxon>Ascomycota</taxon>
        <taxon>Pezizomycotina</taxon>
        <taxon>Dothideomycetes</taxon>
        <taxon>Pleosporomycetidae</taxon>
        <taxon>Pleosporales</taxon>
        <taxon>Pleosporineae</taxon>
        <taxon>Pleosporaceae</taxon>
        <taxon>Alternaria</taxon>
        <taxon>Alternaria sect. Panax</taxon>
    </lineage>
</organism>
<reference evidence="2" key="1">
    <citation type="submission" date="2021-07" db="EMBL/GenBank/DDBJ databases">
        <title>Genome Resource of American Ginseng Black Spot Pathogen Alternaria panax.</title>
        <authorList>
            <person name="Qiu C."/>
            <person name="Wang W."/>
            <person name="Liu Z."/>
        </authorList>
    </citation>
    <scope>NUCLEOTIDE SEQUENCE</scope>
    <source>
        <strain evidence="2">BNCC115425</strain>
    </source>
</reference>
<feature type="compositionally biased region" description="Low complexity" evidence="1">
    <location>
        <begin position="71"/>
        <end position="80"/>
    </location>
</feature>
<keyword evidence="3" id="KW-1185">Reference proteome</keyword>